<reference evidence="1 2" key="1">
    <citation type="journal article" date="2023" name="Int. J. Syst. Evol. Microbiol.">
        <title>Lactiplantibacillus brownii sp. nov., a novel psychrotolerant species isolated from sauerkraut.</title>
        <authorList>
            <person name="Heng Y.C."/>
            <person name="Silvaraju S."/>
            <person name="Lee J.K.Y."/>
            <person name="Kittelmann S."/>
        </authorList>
    </citation>
    <scope>NUCLEOTIDE SEQUENCE [LARGE SCALE GENOMIC DNA]</scope>
    <source>
        <strain evidence="1 2">WILCCON 0030</strain>
    </source>
</reference>
<gene>
    <name evidence="1" type="ORF">RA086_01195</name>
</gene>
<sequence length="95" mass="10822">MGLFNDAMQAMYHSGHYGYSIEVKKTAAKVDPKDVPAIVALGNLNRTPNYRTWHIDSPFKTKEFTEKFTLALADCELEMTDLTIKPEIDGRWGDR</sequence>
<evidence type="ECO:0000313" key="1">
    <source>
        <dbReference type="EMBL" id="MDQ7936266.1"/>
    </source>
</evidence>
<dbReference type="RefSeq" id="WP_308702102.1">
    <property type="nucleotide sequence ID" value="NZ_AP027463.1"/>
</dbReference>
<accession>A0ABU1A5L1</accession>
<dbReference type="Proteomes" id="UP001227831">
    <property type="component" value="Unassembled WGS sequence"/>
</dbReference>
<organism evidence="1 2">
    <name type="scientific">Lactiplantibacillus brownii</name>
    <dbReference type="NCBI Taxonomy" id="3069269"/>
    <lineage>
        <taxon>Bacteria</taxon>
        <taxon>Bacillati</taxon>
        <taxon>Bacillota</taxon>
        <taxon>Bacilli</taxon>
        <taxon>Lactobacillales</taxon>
        <taxon>Lactobacillaceae</taxon>
        <taxon>Lactiplantibacillus</taxon>
    </lineage>
</organism>
<comment type="caution">
    <text evidence="1">The sequence shown here is derived from an EMBL/GenBank/DDBJ whole genome shotgun (WGS) entry which is preliminary data.</text>
</comment>
<proteinExistence type="predicted"/>
<protein>
    <submittedName>
        <fullName evidence="1">Uncharacterized protein</fullName>
    </submittedName>
</protein>
<keyword evidence="2" id="KW-1185">Reference proteome</keyword>
<dbReference type="EMBL" id="JAVCWF010000001">
    <property type="protein sequence ID" value="MDQ7936266.1"/>
    <property type="molecule type" value="Genomic_DNA"/>
</dbReference>
<evidence type="ECO:0000313" key="2">
    <source>
        <dbReference type="Proteomes" id="UP001227831"/>
    </source>
</evidence>
<name>A0ABU1A5L1_9LACO</name>